<dbReference type="Gramene" id="KQK16133">
    <property type="protein sequence ID" value="KQK16133"/>
    <property type="gene ID" value="BRADI_1g26960v3"/>
</dbReference>
<feature type="region of interest" description="Disordered" evidence="7">
    <location>
        <begin position="1"/>
        <end position="23"/>
    </location>
</feature>
<dbReference type="OMA" id="QFHLEGN"/>
<keyword evidence="6" id="KW-0539">Nucleus</keyword>
<dbReference type="ExpressionAtlas" id="I1GU80">
    <property type="expression patterns" value="baseline"/>
</dbReference>
<keyword evidence="11" id="KW-1185">Reference proteome</keyword>
<organism evidence="9">
    <name type="scientific">Brachypodium distachyon</name>
    <name type="common">Purple false brome</name>
    <name type="synonym">Trachynia distachya</name>
    <dbReference type="NCBI Taxonomy" id="15368"/>
    <lineage>
        <taxon>Eukaryota</taxon>
        <taxon>Viridiplantae</taxon>
        <taxon>Streptophyta</taxon>
        <taxon>Embryophyta</taxon>
        <taxon>Tracheophyta</taxon>
        <taxon>Spermatophyta</taxon>
        <taxon>Magnoliopsida</taxon>
        <taxon>Liliopsida</taxon>
        <taxon>Poales</taxon>
        <taxon>Poaceae</taxon>
        <taxon>BOP clade</taxon>
        <taxon>Pooideae</taxon>
        <taxon>Stipodae</taxon>
        <taxon>Brachypodieae</taxon>
        <taxon>Brachypodium</taxon>
    </lineage>
</organism>
<dbReference type="STRING" id="15368.I1GU80"/>
<keyword evidence="3 5" id="KW-0863">Zinc-finger</keyword>
<dbReference type="InterPro" id="IPR031052">
    <property type="entry name" value="FHY3/FAR1"/>
</dbReference>
<evidence type="ECO:0000256" key="7">
    <source>
        <dbReference type="SAM" id="MobiDB-lite"/>
    </source>
</evidence>
<evidence type="ECO:0000256" key="5">
    <source>
        <dbReference type="PROSITE-ProRule" id="PRU00325"/>
    </source>
</evidence>
<dbReference type="Gramene" id="KQK16135">
    <property type="protein sequence ID" value="KQK16135"/>
    <property type="gene ID" value="BRADI_1g26960v3"/>
</dbReference>
<keyword evidence="2 6" id="KW-0479">Metal-binding</keyword>
<reference evidence="9" key="2">
    <citation type="submission" date="2017-06" db="EMBL/GenBank/DDBJ databases">
        <title>WGS assembly of Brachypodium distachyon.</title>
        <authorList>
            <consortium name="The International Brachypodium Initiative"/>
            <person name="Lucas S."/>
            <person name="Harmon-Smith M."/>
            <person name="Lail K."/>
            <person name="Tice H."/>
            <person name="Grimwood J."/>
            <person name="Bruce D."/>
            <person name="Barry K."/>
            <person name="Shu S."/>
            <person name="Lindquist E."/>
            <person name="Wang M."/>
            <person name="Pitluck S."/>
            <person name="Vogel J.P."/>
            <person name="Garvin D.F."/>
            <person name="Mockler T.C."/>
            <person name="Schmutz J."/>
            <person name="Rokhsar D."/>
            <person name="Bevan M.W."/>
        </authorList>
    </citation>
    <scope>NUCLEOTIDE SEQUENCE</scope>
    <source>
        <strain evidence="9">Bd21</strain>
    </source>
</reference>
<protein>
    <recommendedName>
        <fullName evidence="6">Protein FAR1-RELATED SEQUENCE</fullName>
    </recommendedName>
</protein>
<feature type="compositionally biased region" description="Acidic residues" evidence="7">
    <location>
        <begin position="1"/>
        <end position="21"/>
    </location>
</feature>
<dbReference type="EnsemblPlants" id="KQK16135">
    <property type="protein sequence ID" value="KQK16135"/>
    <property type="gene ID" value="BRADI_1g26960v3"/>
</dbReference>
<evidence type="ECO:0000256" key="6">
    <source>
        <dbReference type="RuleBase" id="RU367018"/>
    </source>
</evidence>
<evidence type="ECO:0000259" key="8">
    <source>
        <dbReference type="PROSITE" id="PS50966"/>
    </source>
</evidence>
<comment type="similarity">
    <text evidence="1 6">Belongs to the FHY3/FAR1 family.</text>
</comment>
<evidence type="ECO:0000256" key="3">
    <source>
        <dbReference type="ARBA" id="ARBA00022771"/>
    </source>
</evidence>
<feature type="domain" description="SWIM-type" evidence="8">
    <location>
        <begin position="542"/>
        <end position="578"/>
    </location>
</feature>
<dbReference type="InterPro" id="IPR018289">
    <property type="entry name" value="MULE_transposase_dom"/>
</dbReference>
<evidence type="ECO:0000313" key="9">
    <source>
        <dbReference type="EMBL" id="KQK16133.1"/>
    </source>
</evidence>
<dbReference type="InterPro" id="IPR006564">
    <property type="entry name" value="Znf_PMZ"/>
</dbReference>
<evidence type="ECO:0000256" key="2">
    <source>
        <dbReference type="ARBA" id="ARBA00022723"/>
    </source>
</evidence>
<feature type="region of interest" description="Disordered" evidence="7">
    <location>
        <begin position="158"/>
        <end position="183"/>
    </location>
</feature>
<dbReference type="SMART" id="SM00575">
    <property type="entry name" value="ZnF_PMZ"/>
    <property type="match status" value="1"/>
</dbReference>
<dbReference type="GO" id="GO:0005634">
    <property type="term" value="C:nucleus"/>
    <property type="evidence" value="ECO:0007669"/>
    <property type="project" value="UniProtKB-SubCell"/>
</dbReference>
<comment type="function">
    <text evidence="6">Putative transcription activator involved in regulating light control of development.</text>
</comment>
<dbReference type="Pfam" id="PF03101">
    <property type="entry name" value="FAR1"/>
    <property type="match status" value="1"/>
</dbReference>
<dbReference type="eggNOG" id="ENOG502QSZE">
    <property type="taxonomic scope" value="Eukaryota"/>
</dbReference>
<gene>
    <name evidence="10" type="primary">LOC100837658</name>
    <name evidence="9" type="ORF">BRADI_1g26960v3</name>
</gene>
<name>I1GU80_BRADI</name>
<dbReference type="InterPro" id="IPR004330">
    <property type="entry name" value="FAR1_DNA_bnd_dom"/>
</dbReference>
<accession>I1GU80</accession>
<reference evidence="10" key="3">
    <citation type="submission" date="2018-08" db="UniProtKB">
        <authorList>
            <consortium name="EnsemblPlants"/>
        </authorList>
    </citation>
    <scope>IDENTIFICATION</scope>
    <source>
        <strain evidence="10">cv. Bd21</strain>
    </source>
</reference>
<comment type="subcellular location">
    <subcellularLocation>
        <location evidence="6">Nucleus</location>
    </subcellularLocation>
</comment>
<evidence type="ECO:0000313" key="10">
    <source>
        <dbReference type="EnsemblPlants" id="KQK16133"/>
    </source>
</evidence>
<dbReference type="RefSeq" id="XP_003563072.1">
    <property type="nucleotide sequence ID" value="XM_003563024.2"/>
</dbReference>
<dbReference type="EMBL" id="CM000880">
    <property type="protein sequence ID" value="KQK16135.1"/>
    <property type="molecule type" value="Genomic_DNA"/>
</dbReference>
<dbReference type="HOGENOM" id="CLU_008459_7_2_1"/>
<dbReference type="EnsemblPlants" id="KQK16133">
    <property type="protein sequence ID" value="KQK16133"/>
    <property type="gene ID" value="BRADI_1g26960v3"/>
</dbReference>
<evidence type="ECO:0000256" key="4">
    <source>
        <dbReference type="ARBA" id="ARBA00022833"/>
    </source>
</evidence>
<dbReference type="Proteomes" id="UP000008810">
    <property type="component" value="Chromosome 1"/>
</dbReference>
<dbReference type="GO" id="GO:0006355">
    <property type="term" value="P:regulation of DNA-templated transcription"/>
    <property type="evidence" value="ECO:0007669"/>
    <property type="project" value="UniProtKB-UniRule"/>
</dbReference>
<keyword evidence="4 6" id="KW-0862">Zinc</keyword>
<dbReference type="PANTHER" id="PTHR31669:SF167">
    <property type="entry name" value="PROTEIN FAR1-RELATED SEQUENCE"/>
    <property type="match status" value="1"/>
</dbReference>
<dbReference type="GO" id="GO:0008270">
    <property type="term" value="F:zinc ion binding"/>
    <property type="evidence" value="ECO:0007669"/>
    <property type="project" value="UniProtKB-UniRule"/>
</dbReference>
<dbReference type="AlphaFoldDB" id="I1GU80"/>
<dbReference type="Pfam" id="PF10551">
    <property type="entry name" value="MULE"/>
    <property type="match status" value="1"/>
</dbReference>
<sequence length="810" mass="92522">MEEEDYITESSNEEDVQEDGEKDISITEGDVFKPVDIEQELVPKVGMVFDSEEDAFQFYVAYGCHSGFGITRRSNNTFDGFRYRSTFICSKGGQSRLRSGVTRPARKRGTKTGCKAKMIVKDAHFQNRWEVIVLELEHNHPLDPSLLKYKKHLKDSPFSLNPPHMSETPQSSSGAAHSSRDGDGGIPSCAQIEFKSKVDRNRKLKLAEGDLEALLSFFNGMQDRNPCFFYCLDMNDQGQLRNVFWADAKSRSSYNYFGDVVAINATNFSDQYDIQFVSFVGTNHHANPVLLGCALLAGRSLGAYVWLFDTWLRCMNGIPPSSVITNHCHDVAIAVKKVFRNARHRFCLWHILNELPEKLDGMGKKDEMISTFSALAYDSVTMPDFDKGWQEMTQQFHLEGNEWLSNLYEVRMQWAPVYVKDSFWAGLSVTDRSDSATDYFDGWLMSGTSVKMFVEQYESTVRSKLEKESHDDLQSSQLRPQMMTGLPVEEQAAKMYTIEIFQMFLNEIGHSFHCNYNILDRSDSGVTYIVSEHVNRAKKVDYKVAYNNGEDDIWCLCRLFQSKGILCRHALTVLRQELVLMIPPKYIIHRWCKDYKQTCVLKSQTVSVSTQELGSYDDLYKSSHQYFTEVVELGSVNLESKEYAFSIMREVRDKVISYEKSLRDQRVDSHVSTANFAYNPVNEDFTDDALPISLSTKSWDLMQGQSKRSRKKKLATPTVLDTLKKKTKRAYNKRRNATANNLNTTITTTDSVTDNTNVQQNQVNEGWSLTSTGAPETFPFGVENISFDLSQYNNAPSFHWPESSSRSQLQ</sequence>
<dbReference type="KEGG" id="bdi:100837658"/>
<dbReference type="InterPro" id="IPR007527">
    <property type="entry name" value="Znf_SWIM"/>
</dbReference>
<dbReference type="OrthoDB" id="747268at2759"/>
<proteinExistence type="inferred from homology"/>
<feature type="compositionally biased region" description="Polar residues" evidence="7">
    <location>
        <begin position="167"/>
        <end position="176"/>
    </location>
</feature>
<dbReference type="Pfam" id="PF04434">
    <property type="entry name" value="SWIM"/>
    <property type="match status" value="1"/>
</dbReference>
<dbReference type="GeneID" id="100837658"/>
<evidence type="ECO:0000313" key="11">
    <source>
        <dbReference type="Proteomes" id="UP000008810"/>
    </source>
</evidence>
<dbReference type="EMBL" id="CM000880">
    <property type="protein sequence ID" value="KQK16133.1"/>
    <property type="molecule type" value="Genomic_DNA"/>
</dbReference>
<dbReference type="PANTHER" id="PTHR31669">
    <property type="entry name" value="PROTEIN FAR1-RELATED SEQUENCE 10-RELATED"/>
    <property type="match status" value="1"/>
</dbReference>
<evidence type="ECO:0000256" key="1">
    <source>
        <dbReference type="ARBA" id="ARBA00005889"/>
    </source>
</evidence>
<reference evidence="9 10" key="1">
    <citation type="journal article" date="2010" name="Nature">
        <title>Genome sequencing and analysis of the model grass Brachypodium distachyon.</title>
        <authorList>
            <consortium name="International Brachypodium Initiative"/>
        </authorList>
    </citation>
    <scope>NUCLEOTIDE SEQUENCE [LARGE SCALE GENOMIC DNA]</scope>
    <source>
        <strain evidence="9">Bd21</strain>
        <strain evidence="10">cv. Bd21</strain>
    </source>
</reference>
<dbReference type="PROSITE" id="PS50966">
    <property type="entry name" value="ZF_SWIM"/>
    <property type="match status" value="1"/>
</dbReference>